<evidence type="ECO:0000313" key="5">
    <source>
        <dbReference type="Proteomes" id="UP000192578"/>
    </source>
</evidence>
<feature type="region of interest" description="Disordered" evidence="2">
    <location>
        <begin position="49"/>
        <end position="68"/>
    </location>
</feature>
<dbReference type="SUPFAM" id="SSF46934">
    <property type="entry name" value="UBA-like"/>
    <property type="match status" value="1"/>
</dbReference>
<gene>
    <name evidence="4" type="ORF">BV898_10991</name>
</gene>
<dbReference type="OrthoDB" id="6093553at2759"/>
<dbReference type="Gene3D" id="1.10.8.10">
    <property type="entry name" value="DNA helicase RuvA subunit, C-terminal domain"/>
    <property type="match status" value="1"/>
</dbReference>
<dbReference type="InterPro" id="IPR039310">
    <property type="entry name" value="UBALD1/2"/>
</dbReference>
<dbReference type="PANTHER" id="PTHR31993:SF4">
    <property type="entry name" value="UBA-LIKE DOMAIN-CONTAINING PROTEIN"/>
    <property type="match status" value="1"/>
</dbReference>
<evidence type="ECO:0000256" key="1">
    <source>
        <dbReference type="ARBA" id="ARBA00006090"/>
    </source>
</evidence>
<evidence type="ECO:0000256" key="2">
    <source>
        <dbReference type="SAM" id="MobiDB-lite"/>
    </source>
</evidence>
<comment type="caution">
    <text evidence="4">The sequence shown here is derived from an EMBL/GenBank/DDBJ whole genome shotgun (WGS) entry which is preliminary data.</text>
</comment>
<dbReference type="Proteomes" id="UP000192578">
    <property type="component" value="Unassembled WGS sequence"/>
</dbReference>
<dbReference type="AlphaFoldDB" id="A0A1W0WI96"/>
<accession>A0A1W0WI96</accession>
<name>A0A1W0WI96_HYPEX</name>
<feature type="domain" description="UBA-like" evidence="3">
    <location>
        <begin position="5"/>
        <end position="46"/>
    </location>
</feature>
<dbReference type="PANTHER" id="PTHR31993">
    <property type="entry name" value="UBA-LIKE DOMAIN-CONTAINING PROTEIN 2"/>
    <property type="match status" value="1"/>
</dbReference>
<keyword evidence="5" id="KW-1185">Reference proteome</keyword>
<sequence>MDALRQSVMINQFSMVTGATYDEASASLQSTNWQLESALSMFFQGQSALGNGQRQPMDPMCAPANTPATPPNFSDALLSFSKMSTASPVQNGVSAAMAARNQQSFKAPQAFPENQL</sequence>
<dbReference type="Pfam" id="PF22566">
    <property type="entry name" value="UBA_8"/>
    <property type="match status" value="1"/>
</dbReference>
<dbReference type="EMBL" id="MTYJ01000098">
    <property type="protein sequence ID" value="OQV14843.1"/>
    <property type="molecule type" value="Genomic_DNA"/>
</dbReference>
<evidence type="ECO:0000259" key="3">
    <source>
        <dbReference type="Pfam" id="PF22566"/>
    </source>
</evidence>
<evidence type="ECO:0000313" key="4">
    <source>
        <dbReference type="EMBL" id="OQV14843.1"/>
    </source>
</evidence>
<dbReference type="InterPro" id="IPR009060">
    <property type="entry name" value="UBA-like_sf"/>
</dbReference>
<dbReference type="InterPro" id="IPR054109">
    <property type="entry name" value="UBA_8"/>
</dbReference>
<reference evidence="5" key="1">
    <citation type="submission" date="2017-01" db="EMBL/GenBank/DDBJ databases">
        <title>Comparative genomics of anhydrobiosis in the tardigrade Hypsibius dujardini.</title>
        <authorList>
            <person name="Yoshida Y."/>
            <person name="Koutsovoulos G."/>
            <person name="Laetsch D."/>
            <person name="Stevens L."/>
            <person name="Kumar S."/>
            <person name="Horikawa D."/>
            <person name="Ishino K."/>
            <person name="Komine S."/>
            <person name="Tomita M."/>
            <person name="Blaxter M."/>
            <person name="Arakawa K."/>
        </authorList>
    </citation>
    <scope>NUCLEOTIDE SEQUENCE [LARGE SCALE GENOMIC DNA]</scope>
    <source>
        <strain evidence="5">Z151</strain>
    </source>
</reference>
<comment type="similarity">
    <text evidence="1">Belongs to the UBALD family.</text>
</comment>
<organism evidence="4 5">
    <name type="scientific">Hypsibius exemplaris</name>
    <name type="common">Freshwater tardigrade</name>
    <dbReference type="NCBI Taxonomy" id="2072580"/>
    <lineage>
        <taxon>Eukaryota</taxon>
        <taxon>Metazoa</taxon>
        <taxon>Ecdysozoa</taxon>
        <taxon>Tardigrada</taxon>
        <taxon>Eutardigrada</taxon>
        <taxon>Parachela</taxon>
        <taxon>Hypsibioidea</taxon>
        <taxon>Hypsibiidae</taxon>
        <taxon>Hypsibius</taxon>
    </lineage>
</organism>
<protein>
    <recommendedName>
        <fullName evidence="3">UBA-like domain-containing protein</fullName>
    </recommendedName>
</protein>
<proteinExistence type="inferred from homology"/>